<dbReference type="InterPro" id="IPR018607">
    <property type="entry name" value="Ctf8"/>
</dbReference>
<dbReference type="AlphaFoldDB" id="A0AAD7QT81"/>
<dbReference type="PANTHER" id="PTHR28605:SF1">
    <property type="entry name" value="CHROMOSOME TRANSMISSION FIDELITY FACTOR 8"/>
    <property type="match status" value="1"/>
</dbReference>
<dbReference type="Proteomes" id="UP001217417">
    <property type="component" value="Unassembled WGS sequence"/>
</dbReference>
<dbReference type="GO" id="GO:0006260">
    <property type="term" value="P:DNA replication"/>
    <property type="evidence" value="ECO:0007669"/>
    <property type="project" value="UniProtKB-KW"/>
</dbReference>
<name>A0AAD7QT81_9ASCO</name>
<evidence type="ECO:0000256" key="2">
    <source>
        <dbReference type="ARBA" id="ARBA00022705"/>
    </source>
</evidence>
<evidence type="ECO:0000256" key="5">
    <source>
        <dbReference type="ARBA" id="ARBA00023306"/>
    </source>
</evidence>
<keyword evidence="3" id="KW-0238">DNA-binding</keyword>
<keyword evidence="2" id="KW-0235">DNA replication</keyword>
<dbReference type="Pfam" id="PF09696">
    <property type="entry name" value="Ctf8"/>
    <property type="match status" value="1"/>
</dbReference>
<dbReference type="GO" id="GO:0031390">
    <property type="term" value="C:Ctf18 RFC-like complex"/>
    <property type="evidence" value="ECO:0007669"/>
    <property type="project" value="InterPro"/>
</dbReference>
<comment type="caution">
    <text evidence="7">The sequence shown here is derived from an EMBL/GenBank/DDBJ whole genome shotgun (WGS) entry which is preliminary data.</text>
</comment>
<evidence type="ECO:0000313" key="8">
    <source>
        <dbReference type="Proteomes" id="UP001217417"/>
    </source>
</evidence>
<keyword evidence="4" id="KW-0539">Nucleus</keyword>
<dbReference type="RefSeq" id="XP_056044354.1">
    <property type="nucleotide sequence ID" value="XM_056187212.1"/>
</dbReference>
<accession>A0AAD7QT81</accession>
<evidence type="ECO:0000256" key="1">
    <source>
        <dbReference type="ARBA" id="ARBA00004123"/>
    </source>
</evidence>
<evidence type="ECO:0000256" key="6">
    <source>
        <dbReference type="ARBA" id="ARBA00038447"/>
    </source>
</evidence>
<dbReference type="GO" id="GO:0003677">
    <property type="term" value="F:DNA binding"/>
    <property type="evidence" value="ECO:0007669"/>
    <property type="project" value="UniProtKB-KW"/>
</dbReference>
<comment type="subcellular location">
    <subcellularLocation>
        <location evidence="1">Nucleus</location>
    </subcellularLocation>
</comment>
<reference evidence="7" key="1">
    <citation type="submission" date="2023-03" db="EMBL/GenBank/DDBJ databases">
        <title>Near-Complete genome sequence of Lipomyces tetrasporous NRRL Y-64009, an oleaginous yeast capable of growing on lignocellulosic hydrolysates.</title>
        <authorList>
            <consortium name="Lawrence Berkeley National Laboratory"/>
            <person name="Jagtap S.S."/>
            <person name="Liu J.-J."/>
            <person name="Walukiewicz H.E."/>
            <person name="Pangilinan J."/>
            <person name="Lipzen A."/>
            <person name="Ahrendt S."/>
            <person name="Koriabine M."/>
            <person name="Cobaugh K."/>
            <person name="Salamov A."/>
            <person name="Yoshinaga Y."/>
            <person name="Ng V."/>
            <person name="Daum C."/>
            <person name="Grigoriev I.V."/>
            <person name="Slininger P.J."/>
            <person name="Dien B.S."/>
            <person name="Jin Y.-S."/>
            <person name="Rao C.V."/>
        </authorList>
    </citation>
    <scope>NUCLEOTIDE SEQUENCE</scope>
    <source>
        <strain evidence="7">NRRL Y-64009</strain>
    </source>
</reference>
<comment type="similarity">
    <text evidence="6">Belongs to the CTF8 family.</text>
</comment>
<dbReference type="GO" id="GO:0007064">
    <property type="term" value="P:mitotic sister chromatid cohesion"/>
    <property type="evidence" value="ECO:0007669"/>
    <property type="project" value="InterPro"/>
</dbReference>
<dbReference type="EMBL" id="JARPMG010000004">
    <property type="protein sequence ID" value="KAJ8100904.1"/>
    <property type="molecule type" value="Genomic_DNA"/>
</dbReference>
<keyword evidence="8" id="KW-1185">Reference proteome</keyword>
<evidence type="ECO:0000313" key="7">
    <source>
        <dbReference type="EMBL" id="KAJ8100904.1"/>
    </source>
</evidence>
<keyword evidence="5" id="KW-0131">Cell cycle</keyword>
<evidence type="ECO:0000256" key="4">
    <source>
        <dbReference type="ARBA" id="ARBA00023242"/>
    </source>
</evidence>
<protein>
    <submittedName>
        <fullName evidence="7">Ctf8-domain-containing protein</fullName>
    </submittedName>
</protein>
<proteinExistence type="inferred from homology"/>
<gene>
    <name evidence="7" type="ORF">POJ06DRAFT_249801</name>
</gene>
<evidence type="ECO:0000256" key="3">
    <source>
        <dbReference type="ARBA" id="ARBA00023125"/>
    </source>
</evidence>
<sequence>MPSATFALNTLPANSGSPFYDFPQVLQTPSGLALIEIQGTLNTGQSSADGTPSEIGRLTFDGETAWLWIGDYQRMEGTIVDLSPPFGVLRRVTRQESEKQEENGSPDGTAVEIVEVIRKKILFTSRPEPVVNQKLR</sequence>
<dbReference type="GeneID" id="80882378"/>
<organism evidence="7 8">
    <name type="scientific">Lipomyces tetrasporus</name>
    <dbReference type="NCBI Taxonomy" id="54092"/>
    <lineage>
        <taxon>Eukaryota</taxon>
        <taxon>Fungi</taxon>
        <taxon>Dikarya</taxon>
        <taxon>Ascomycota</taxon>
        <taxon>Saccharomycotina</taxon>
        <taxon>Lipomycetes</taxon>
        <taxon>Lipomycetales</taxon>
        <taxon>Lipomycetaceae</taxon>
        <taxon>Lipomyces</taxon>
    </lineage>
</organism>
<dbReference type="PANTHER" id="PTHR28605">
    <property type="entry name" value="CTF8, CHROMOSOME TRANSMISSION FIDELITY FACTOR 8 HOMOLOG (S. CEREVISIAE)"/>
    <property type="match status" value="1"/>
</dbReference>